<reference evidence="1 2" key="1">
    <citation type="journal article" date="2018" name="PLoS ONE">
        <title>The draft genome of Kipferlia bialata reveals reductive genome evolution in fornicate parasites.</title>
        <authorList>
            <person name="Tanifuji G."/>
            <person name="Takabayashi S."/>
            <person name="Kume K."/>
            <person name="Takagi M."/>
            <person name="Nakayama T."/>
            <person name="Kamikawa R."/>
            <person name="Inagaki Y."/>
            <person name="Hashimoto T."/>
        </authorList>
    </citation>
    <scope>NUCLEOTIDE SEQUENCE [LARGE SCALE GENOMIC DNA]</scope>
    <source>
        <strain evidence="1">NY0173</strain>
    </source>
</reference>
<protein>
    <submittedName>
        <fullName evidence="1">Uncharacterized protein</fullName>
    </submittedName>
</protein>
<dbReference type="Proteomes" id="UP000265618">
    <property type="component" value="Unassembled WGS sequence"/>
</dbReference>
<keyword evidence="2" id="KW-1185">Reference proteome</keyword>
<name>A0A9K3DBZ6_9EUKA</name>
<organism evidence="1 2">
    <name type="scientific">Kipferlia bialata</name>
    <dbReference type="NCBI Taxonomy" id="797122"/>
    <lineage>
        <taxon>Eukaryota</taxon>
        <taxon>Metamonada</taxon>
        <taxon>Carpediemonas-like organisms</taxon>
        <taxon>Kipferlia</taxon>
    </lineage>
</organism>
<accession>A0A9K3DBZ6</accession>
<dbReference type="EMBL" id="BDIP01009410">
    <property type="protein sequence ID" value="GIQ92312.1"/>
    <property type="molecule type" value="Genomic_DNA"/>
</dbReference>
<dbReference type="AlphaFoldDB" id="A0A9K3DBZ6"/>
<evidence type="ECO:0000313" key="2">
    <source>
        <dbReference type="Proteomes" id="UP000265618"/>
    </source>
</evidence>
<sequence length="53" mass="5789">AIGTLAPAYPAKTRLPKRWKPDWHEIATHISPDLVEILAVCPTGVVSSIFHAL</sequence>
<evidence type="ECO:0000313" key="1">
    <source>
        <dbReference type="EMBL" id="GIQ92312.1"/>
    </source>
</evidence>
<feature type="non-terminal residue" evidence="1">
    <location>
        <position position="53"/>
    </location>
</feature>
<proteinExistence type="predicted"/>
<gene>
    <name evidence="1" type="ORF">KIPB_016005</name>
</gene>
<comment type="caution">
    <text evidence="1">The sequence shown here is derived from an EMBL/GenBank/DDBJ whole genome shotgun (WGS) entry which is preliminary data.</text>
</comment>
<feature type="non-terminal residue" evidence="1">
    <location>
        <position position="1"/>
    </location>
</feature>